<comment type="subunit">
    <text evidence="10">The complex is composed of six subunits: RnfA, RnfB, RnfC, RnfD, RnfE and RnfG.</text>
</comment>
<organism evidence="11 12">
    <name type="scientific">OM182 bacterium MED-G24</name>
    <dbReference type="NCBI Taxonomy" id="1986255"/>
    <lineage>
        <taxon>Bacteria</taxon>
        <taxon>Pseudomonadati</taxon>
        <taxon>Pseudomonadota</taxon>
        <taxon>Gammaproteobacteria</taxon>
        <taxon>OMG group</taxon>
        <taxon>OM182 clade</taxon>
    </lineage>
</organism>
<dbReference type="GO" id="GO:0055085">
    <property type="term" value="P:transmembrane transport"/>
    <property type="evidence" value="ECO:0007669"/>
    <property type="project" value="InterPro"/>
</dbReference>
<evidence type="ECO:0000256" key="8">
    <source>
        <dbReference type="ARBA" id="ARBA00022989"/>
    </source>
</evidence>
<feature type="transmembrane region" description="Helical" evidence="10">
    <location>
        <begin position="247"/>
        <end position="264"/>
    </location>
</feature>
<keyword evidence="8 10" id="KW-1133">Transmembrane helix</keyword>
<evidence type="ECO:0000256" key="9">
    <source>
        <dbReference type="ARBA" id="ARBA00023136"/>
    </source>
</evidence>
<dbReference type="Pfam" id="PF03116">
    <property type="entry name" value="NQR2_RnfD_RnfE"/>
    <property type="match status" value="1"/>
</dbReference>
<dbReference type="PANTHER" id="PTHR30578">
    <property type="entry name" value="ELECTRON TRANSPORT COMPLEX PROTEIN RNFD"/>
    <property type="match status" value="1"/>
</dbReference>
<keyword evidence="1 10" id="KW-0813">Transport</keyword>
<dbReference type="PANTHER" id="PTHR30578:SF0">
    <property type="entry name" value="ION-TRANSLOCATING OXIDOREDUCTASE COMPLEX SUBUNIT D"/>
    <property type="match status" value="1"/>
</dbReference>
<dbReference type="EC" id="7.-.-.-" evidence="10"/>
<evidence type="ECO:0000256" key="2">
    <source>
        <dbReference type="ARBA" id="ARBA00022553"/>
    </source>
</evidence>
<evidence type="ECO:0000256" key="6">
    <source>
        <dbReference type="ARBA" id="ARBA00022967"/>
    </source>
</evidence>
<dbReference type="HAMAP" id="MF_00462">
    <property type="entry name" value="RsxD_RnfD"/>
    <property type="match status" value="1"/>
</dbReference>
<evidence type="ECO:0000256" key="3">
    <source>
        <dbReference type="ARBA" id="ARBA00022630"/>
    </source>
</evidence>
<comment type="caution">
    <text evidence="11">The sequence shown here is derived from an EMBL/GenBank/DDBJ whole genome shotgun (WGS) entry which is preliminary data.</text>
</comment>
<dbReference type="Proteomes" id="UP000219327">
    <property type="component" value="Unassembled WGS sequence"/>
</dbReference>
<protein>
    <recommendedName>
        <fullName evidence="10">Ion-translocating oxidoreductase complex subunit D</fullName>
        <ecNumber evidence="10">7.-.-.-</ecNumber>
    </recommendedName>
    <alternativeName>
        <fullName evidence="10">Rnf electron transport complex subunit D</fullName>
    </alternativeName>
</protein>
<accession>A0A2A5WVB4</accession>
<name>A0A2A5WVB4_9GAMM</name>
<feature type="transmembrane region" description="Helical" evidence="10">
    <location>
        <begin position="20"/>
        <end position="46"/>
    </location>
</feature>
<dbReference type="GO" id="GO:0022900">
    <property type="term" value="P:electron transport chain"/>
    <property type="evidence" value="ECO:0007669"/>
    <property type="project" value="UniProtKB-UniRule"/>
</dbReference>
<dbReference type="AlphaFoldDB" id="A0A2A5WVB4"/>
<keyword evidence="3 10" id="KW-0285">Flavoprotein</keyword>
<feature type="transmembrane region" description="Helical" evidence="10">
    <location>
        <begin position="193"/>
        <end position="211"/>
    </location>
</feature>
<feature type="transmembrane region" description="Helical" evidence="10">
    <location>
        <begin position="113"/>
        <end position="133"/>
    </location>
</feature>
<comment type="function">
    <text evidence="10">Part of a membrane-bound complex that couples electron transfer with translocation of ions across the membrane.</text>
</comment>
<evidence type="ECO:0000256" key="1">
    <source>
        <dbReference type="ARBA" id="ARBA00022448"/>
    </source>
</evidence>
<evidence type="ECO:0000256" key="4">
    <source>
        <dbReference type="ARBA" id="ARBA00022643"/>
    </source>
</evidence>
<dbReference type="EMBL" id="NTKD01000015">
    <property type="protein sequence ID" value="PDH40144.1"/>
    <property type="molecule type" value="Genomic_DNA"/>
</dbReference>
<evidence type="ECO:0000313" key="12">
    <source>
        <dbReference type="Proteomes" id="UP000219327"/>
    </source>
</evidence>
<feature type="modified residue" description="FMN phosphoryl threonine" evidence="10">
    <location>
        <position position="164"/>
    </location>
</feature>
<comment type="subcellular location">
    <subcellularLocation>
        <location evidence="10">Cell inner membrane</location>
        <topology evidence="10">Multi-pass membrane protein</topology>
    </subcellularLocation>
</comment>
<keyword evidence="7 10" id="KW-0249">Electron transport</keyword>
<comment type="caution">
    <text evidence="10">Lacks conserved residue(s) required for the propagation of feature annotation.</text>
</comment>
<comment type="cofactor">
    <cofactor evidence="10">
        <name>FMN</name>
        <dbReference type="ChEBI" id="CHEBI:58210"/>
    </cofactor>
</comment>
<evidence type="ECO:0000256" key="10">
    <source>
        <dbReference type="HAMAP-Rule" id="MF_00462"/>
    </source>
</evidence>
<keyword evidence="9 10" id="KW-0472">Membrane</keyword>
<sequence>MSTSAIRRTLWEVNTALVPGIVGMVWFLGIGVLANLVTCVVVAVLCEASVLAVRKRTLATLLDGSAVMTGILMALCLSPLIPLALLLPGVAIAIIFGKQLFGGLGHNPFNPAMVGYAVLILSFPTQMTLWPSLSSDPFFNSLTINETIAIKLHSDVPDAVTMATPLDQMKFRGTLTTSEVWASSASFGTVGGTGWEVINLLFLAGGILLILRRRIDWSTPTAMLLTMAVATALLYDSGSSESVGSPLFHLFSGGTMLTAFFITTDPVTTPISKLGRCLFGIGVGLLVVVIRSWGAYPDGMAFAILLMNAATPLIDHWTTKRSTAVVTP</sequence>
<keyword evidence="6 10" id="KW-1278">Translocase</keyword>
<keyword evidence="10" id="KW-0997">Cell inner membrane</keyword>
<gene>
    <name evidence="10" type="primary">rnfD</name>
    <name evidence="11" type="ORF">CNE99_04285</name>
</gene>
<feature type="transmembrane region" description="Helical" evidence="10">
    <location>
        <begin position="218"/>
        <end position="235"/>
    </location>
</feature>
<reference evidence="11 12" key="1">
    <citation type="submission" date="2017-08" db="EMBL/GenBank/DDBJ databases">
        <title>Fine stratification of microbial communities through a metagenomic profile of the photic zone.</title>
        <authorList>
            <person name="Haro-Moreno J.M."/>
            <person name="Lopez-Perez M."/>
            <person name="De La Torre J."/>
            <person name="Picazo A."/>
            <person name="Camacho A."/>
            <person name="Rodriguez-Valera F."/>
        </authorList>
    </citation>
    <scope>NUCLEOTIDE SEQUENCE [LARGE SCALE GENOMIC DNA]</scope>
    <source>
        <strain evidence="11">MED-G24</strain>
    </source>
</reference>
<evidence type="ECO:0000256" key="5">
    <source>
        <dbReference type="ARBA" id="ARBA00022692"/>
    </source>
</evidence>
<keyword evidence="5 10" id="KW-0812">Transmembrane</keyword>
<proteinExistence type="inferred from homology"/>
<evidence type="ECO:0000313" key="11">
    <source>
        <dbReference type="EMBL" id="PDH40144.1"/>
    </source>
</evidence>
<dbReference type="NCBIfam" id="TIGR01946">
    <property type="entry name" value="rnfD"/>
    <property type="match status" value="1"/>
</dbReference>
<dbReference type="GO" id="GO:0005886">
    <property type="term" value="C:plasma membrane"/>
    <property type="evidence" value="ECO:0007669"/>
    <property type="project" value="UniProtKB-SubCell"/>
</dbReference>
<evidence type="ECO:0000256" key="7">
    <source>
        <dbReference type="ARBA" id="ARBA00022982"/>
    </source>
</evidence>
<comment type="similarity">
    <text evidence="10">Belongs to the NqrB/RnfD family.</text>
</comment>
<keyword evidence="10" id="KW-1003">Cell membrane</keyword>
<feature type="transmembrane region" description="Helical" evidence="10">
    <location>
        <begin position="276"/>
        <end position="294"/>
    </location>
</feature>
<keyword evidence="4 10" id="KW-0288">FMN</keyword>
<dbReference type="InterPro" id="IPR011303">
    <property type="entry name" value="RnfD_bac"/>
</dbReference>
<dbReference type="InterPro" id="IPR004338">
    <property type="entry name" value="NqrB/RnfD"/>
</dbReference>
<keyword evidence="2 10" id="KW-0597">Phosphoprotein</keyword>